<organism evidence="3 4">
    <name type="scientific">Streptomyces spiramenti</name>
    <dbReference type="NCBI Taxonomy" id="2720606"/>
    <lineage>
        <taxon>Bacteria</taxon>
        <taxon>Bacillati</taxon>
        <taxon>Actinomycetota</taxon>
        <taxon>Actinomycetes</taxon>
        <taxon>Kitasatosporales</taxon>
        <taxon>Streptomycetaceae</taxon>
        <taxon>Streptomyces</taxon>
    </lineage>
</organism>
<dbReference type="Proteomes" id="UP000746503">
    <property type="component" value="Unassembled WGS sequence"/>
</dbReference>
<dbReference type="SUPFAM" id="SSF52218">
    <property type="entry name" value="Flavoproteins"/>
    <property type="match status" value="1"/>
</dbReference>
<dbReference type="PANTHER" id="PTHR30543:SF21">
    <property type="entry name" value="NAD(P)H-DEPENDENT FMN REDUCTASE LOT6"/>
    <property type="match status" value="1"/>
</dbReference>
<dbReference type="Pfam" id="PF03358">
    <property type="entry name" value="FMN_red"/>
    <property type="match status" value="1"/>
</dbReference>
<accession>A0ABX1AQW0</accession>
<feature type="region of interest" description="Disordered" evidence="1">
    <location>
        <begin position="183"/>
        <end position="209"/>
    </location>
</feature>
<evidence type="ECO:0000313" key="4">
    <source>
        <dbReference type="Proteomes" id="UP000746503"/>
    </source>
</evidence>
<name>A0ABX1AQW0_9ACTN</name>
<evidence type="ECO:0000259" key="2">
    <source>
        <dbReference type="Pfam" id="PF03358"/>
    </source>
</evidence>
<evidence type="ECO:0000256" key="1">
    <source>
        <dbReference type="SAM" id="MobiDB-lite"/>
    </source>
</evidence>
<dbReference type="PANTHER" id="PTHR30543">
    <property type="entry name" value="CHROMATE REDUCTASE"/>
    <property type="match status" value="1"/>
</dbReference>
<comment type="caution">
    <text evidence="3">The sequence shown here is derived from an EMBL/GenBank/DDBJ whole genome shotgun (WGS) entry which is preliminary data.</text>
</comment>
<feature type="domain" description="NADPH-dependent FMN reductase-like" evidence="2">
    <location>
        <begin position="6"/>
        <end position="149"/>
    </location>
</feature>
<keyword evidence="4" id="KW-1185">Reference proteome</keyword>
<dbReference type="RefSeq" id="WP_167934329.1">
    <property type="nucleotide sequence ID" value="NZ_JAAVJB010000142.1"/>
</dbReference>
<proteinExistence type="predicted"/>
<gene>
    <name evidence="3" type="ORF">HCJ92_16285</name>
</gene>
<reference evidence="3 4" key="1">
    <citation type="submission" date="2020-03" db="EMBL/GenBank/DDBJ databases">
        <title>Draft genome of Streptomyces sp. ventii, isolated from the Axial Seamount in the Pacific Ocean, and resequencing of the two type strains Streptomyces lonarensis strain NCL 716 and Streptomyces bohaiensis strain 11A07.</title>
        <authorList>
            <person name="Loughran R.M."/>
            <person name="Pfannmuller K.M."/>
            <person name="Wasson B.J."/>
            <person name="Deadmond M.C."/>
            <person name="Paddock B.E."/>
            <person name="Koyack M.J."/>
            <person name="Gallegos D.A."/>
            <person name="Mitchell E.A."/>
            <person name="Ushijima B."/>
            <person name="Saw J.H."/>
            <person name="Mcphail K.L."/>
            <person name="Videau P."/>
        </authorList>
    </citation>
    <scope>NUCLEOTIDE SEQUENCE [LARGE SCALE GENOMIC DNA]</scope>
    <source>
        <strain evidence="4">5675061</strain>
    </source>
</reference>
<dbReference type="InterPro" id="IPR050712">
    <property type="entry name" value="NAD(P)H-dep_reductase"/>
</dbReference>
<dbReference type="Gene3D" id="3.40.50.360">
    <property type="match status" value="1"/>
</dbReference>
<dbReference type="EMBL" id="JAAVJB010000142">
    <property type="protein sequence ID" value="NJP67813.1"/>
    <property type="molecule type" value="Genomic_DNA"/>
</dbReference>
<sequence>MQRELEILGIAASARKDSTSGAALDLVLARAAEFGCRTRTFRLSEVRLPFCDGDKSASWPGYPAVAEFRRSVTEAHGIVLATPEYHGGMSGALKNALDLLDFPHTSGRVFGGISALGGRSNSNALNQLRTSVRWLHGWMLPDQVAIPEGRAAHTDGRFHDPVVSARLTALADSLVRATRALVLSPAPHGGPPERALPGASPQPQGGPDA</sequence>
<protein>
    <submittedName>
        <fullName evidence="3">NAD(P)H-dependent oxidoreductase</fullName>
    </submittedName>
</protein>
<dbReference type="InterPro" id="IPR005025">
    <property type="entry name" value="FMN_Rdtase-like_dom"/>
</dbReference>
<dbReference type="InterPro" id="IPR029039">
    <property type="entry name" value="Flavoprotein-like_sf"/>
</dbReference>
<evidence type="ECO:0000313" key="3">
    <source>
        <dbReference type="EMBL" id="NJP67813.1"/>
    </source>
</evidence>